<feature type="compositionally biased region" description="Basic and acidic residues" evidence="1">
    <location>
        <begin position="35"/>
        <end position="44"/>
    </location>
</feature>
<sequence>MFRRRRAARERQAEPAPVEEAAPEPMRDSGPWDADEPHPDRDRVDLGGLRLPVIEGFEIQVNVAGDQIVGAVVLGGDSALQVHAFAAPKSSGIWDEVRAELAEGVRAVNGTVSEREGPFGVELAGEVPVEGQGRQPVRYLGVDGPRWFLRAVISGKAAADPAAGEALEGLIRDIVVVRGDEPMAPKEPIRLQLPAEARQAVEQHAARQKTPDLNPFQRGPEITETR</sequence>
<dbReference type="InterPro" id="IPR022183">
    <property type="entry name" value="DUF3710"/>
</dbReference>
<evidence type="ECO:0000256" key="1">
    <source>
        <dbReference type="SAM" id="MobiDB-lite"/>
    </source>
</evidence>
<dbReference type="Proteomes" id="UP000578449">
    <property type="component" value="Unassembled WGS sequence"/>
</dbReference>
<keyword evidence="3" id="KW-1185">Reference proteome</keyword>
<evidence type="ECO:0000313" key="3">
    <source>
        <dbReference type="Proteomes" id="UP000578449"/>
    </source>
</evidence>
<dbReference type="EMBL" id="JACHGN010000010">
    <property type="protein sequence ID" value="MBB5135368.1"/>
    <property type="molecule type" value="Genomic_DNA"/>
</dbReference>
<dbReference type="Pfam" id="PF12502">
    <property type="entry name" value="DUF3710"/>
    <property type="match status" value="1"/>
</dbReference>
<dbReference type="AlphaFoldDB" id="A0A840P6S2"/>
<feature type="region of interest" description="Disordered" evidence="1">
    <location>
        <begin position="1"/>
        <end position="44"/>
    </location>
</feature>
<proteinExistence type="predicted"/>
<reference evidence="2 3" key="1">
    <citation type="submission" date="2020-08" db="EMBL/GenBank/DDBJ databases">
        <title>Genomic Encyclopedia of Type Strains, Phase IV (KMG-IV): sequencing the most valuable type-strain genomes for metagenomic binning, comparative biology and taxonomic classification.</title>
        <authorList>
            <person name="Goeker M."/>
        </authorList>
    </citation>
    <scope>NUCLEOTIDE SEQUENCE [LARGE SCALE GENOMIC DNA]</scope>
    <source>
        <strain evidence="2 3">DSM 45615</strain>
    </source>
</reference>
<protein>
    <recommendedName>
        <fullName evidence="4">DUF3710 domain-containing protein</fullName>
    </recommendedName>
</protein>
<comment type="caution">
    <text evidence="2">The sequence shown here is derived from an EMBL/GenBank/DDBJ whole genome shotgun (WGS) entry which is preliminary data.</text>
</comment>
<name>A0A840P6S2_9ACTN</name>
<evidence type="ECO:0008006" key="4">
    <source>
        <dbReference type="Google" id="ProtNLM"/>
    </source>
</evidence>
<feature type="compositionally biased region" description="Low complexity" evidence="1">
    <location>
        <begin position="14"/>
        <end position="24"/>
    </location>
</feature>
<gene>
    <name evidence="2" type="ORF">HNP84_005104</name>
</gene>
<dbReference type="RefSeq" id="WP_312925650.1">
    <property type="nucleotide sequence ID" value="NZ_BAABIX010000046.1"/>
</dbReference>
<organism evidence="2 3">
    <name type="scientific">Thermocatellispora tengchongensis</name>
    <dbReference type="NCBI Taxonomy" id="1073253"/>
    <lineage>
        <taxon>Bacteria</taxon>
        <taxon>Bacillati</taxon>
        <taxon>Actinomycetota</taxon>
        <taxon>Actinomycetes</taxon>
        <taxon>Streptosporangiales</taxon>
        <taxon>Streptosporangiaceae</taxon>
        <taxon>Thermocatellispora</taxon>
    </lineage>
</organism>
<feature type="region of interest" description="Disordered" evidence="1">
    <location>
        <begin position="185"/>
        <end position="226"/>
    </location>
</feature>
<accession>A0A840P6S2</accession>
<evidence type="ECO:0000313" key="2">
    <source>
        <dbReference type="EMBL" id="MBB5135368.1"/>
    </source>
</evidence>